<feature type="transmembrane region" description="Helical" evidence="8">
    <location>
        <begin position="263"/>
        <end position="284"/>
    </location>
</feature>
<feature type="transmembrane region" description="Helical" evidence="8">
    <location>
        <begin position="315"/>
        <end position="332"/>
    </location>
</feature>
<dbReference type="Proteomes" id="UP001519362">
    <property type="component" value="Unassembled WGS sequence"/>
</dbReference>
<proteinExistence type="inferred from homology"/>
<feature type="transmembrane region" description="Helical" evidence="8">
    <location>
        <begin position="370"/>
        <end position="392"/>
    </location>
</feature>
<evidence type="ECO:0000256" key="4">
    <source>
        <dbReference type="ARBA" id="ARBA00022692"/>
    </source>
</evidence>
<keyword evidence="6 8" id="KW-0472">Membrane</keyword>
<feature type="transmembrane region" description="Helical" evidence="8">
    <location>
        <begin position="86"/>
        <end position="104"/>
    </location>
</feature>
<evidence type="ECO:0000256" key="1">
    <source>
        <dbReference type="ARBA" id="ARBA00004651"/>
    </source>
</evidence>
<dbReference type="EMBL" id="JAGIOL010000001">
    <property type="protein sequence ID" value="MBP2436296.1"/>
    <property type="molecule type" value="Genomic_DNA"/>
</dbReference>
<feature type="transmembrane region" description="Helical" evidence="8">
    <location>
        <begin position="187"/>
        <end position="208"/>
    </location>
</feature>
<evidence type="ECO:0000313" key="10">
    <source>
        <dbReference type="Proteomes" id="UP001519362"/>
    </source>
</evidence>
<evidence type="ECO:0000256" key="7">
    <source>
        <dbReference type="ARBA" id="ARBA00024033"/>
    </source>
</evidence>
<feature type="transmembrane region" description="Helical" evidence="8">
    <location>
        <begin position="291"/>
        <end position="309"/>
    </location>
</feature>
<dbReference type="InterPro" id="IPR018584">
    <property type="entry name" value="GT87"/>
</dbReference>
<organism evidence="9 10">
    <name type="scientific">Microbacterium amylolyticum</name>
    <dbReference type="NCBI Taxonomy" id="936337"/>
    <lineage>
        <taxon>Bacteria</taxon>
        <taxon>Bacillati</taxon>
        <taxon>Actinomycetota</taxon>
        <taxon>Actinomycetes</taxon>
        <taxon>Micrococcales</taxon>
        <taxon>Microbacteriaceae</taxon>
        <taxon>Microbacterium</taxon>
    </lineage>
</organism>
<accession>A0ABS4ZG93</accession>
<evidence type="ECO:0000256" key="6">
    <source>
        <dbReference type="ARBA" id="ARBA00023136"/>
    </source>
</evidence>
<protein>
    <recommendedName>
        <fullName evidence="11">DUF2029 domain-containing protein</fullName>
    </recommendedName>
</protein>
<sequence>MRAQPWLPVALIWAAFGVAHAVSVALGFVWPNGPMGDTYLVYEPWSEMALGGYGIVGVDMPWVYPPLALAPMVIAQGLVWFESYSMAWAALVCIANAVGFWALVRDGESRSRVIAGGYWALFTLLLGPIAIYRIDAITVPLAVIGMLWLRSRPGLAGAVLSIATWIKVWPAALLLAAVCAVRRRKEVVIGAALASVVIAGVVVLAGGAGNLFGFVTEQTGRGLQIEAVAATPFMVMAQTGSHAVYYDTDILTYQVAGPGIAEVASAMTLVMVIAVAGIAALGTWKSRRGASVVELLPPLALALVTALIVTNKVGSPQFESWFIAPIVWWIVWDRRRAMPLAILALVIAALTHVIYPLAYTQILLTEAPAIAVLVLRNVALVALGIWAVVRVVRVPARG</sequence>
<evidence type="ECO:0000256" key="2">
    <source>
        <dbReference type="ARBA" id="ARBA00022475"/>
    </source>
</evidence>
<keyword evidence="4 8" id="KW-0812">Transmembrane</keyword>
<dbReference type="Pfam" id="PF09594">
    <property type="entry name" value="GT87"/>
    <property type="match status" value="1"/>
</dbReference>
<evidence type="ECO:0008006" key="11">
    <source>
        <dbReference type="Google" id="ProtNLM"/>
    </source>
</evidence>
<comment type="subcellular location">
    <subcellularLocation>
        <location evidence="1">Cell membrane</location>
        <topology evidence="1">Multi-pass membrane protein</topology>
    </subcellularLocation>
</comment>
<evidence type="ECO:0000256" key="3">
    <source>
        <dbReference type="ARBA" id="ARBA00022679"/>
    </source>
</evidence>
<comment type="caution">
    <text evidence="9">The sequence shown here is derived from an EMBL/GenBank/DDBJ whole genome shotgun (WGS) entry which is preliminary data.</text>
</comment>
<feature type="transmembrane region" description="Helical" evidence="8">
    <location>
        <begin position="154"/>
        <end position="180"/>
    </location>
</feature>
<name>A0ABS4ZG93_9MICO</name>
<comment type="similarity">
    <text evidence="7">Belongs to the glycosyltransferase 87 family.</text>
</comment>
<keyword evidence="2" id="KW-1003">Cell membrane</keyword>
<dbReference type="RefSeq" id="WP_165136742.1">
    <property type="nucleotide sequence ID" value="NZ_CP049253.1"/>
</dbReference>
<keyword evidence="5 8" id="KW-1133">Transmembrane helix</keyword>
<feature type="transmembrane region" description="Helical" evidence="8">
    <location>
        <begin position="116"/>
        <end position="134"/>
    </location>
</feature>
<evidence type="ECO:0000256" key="8">
    <source>
        <dbReference type="SAM" id="Phobius"/>
    </source>
</evidence>
<gene>
    <name evidence="9" type="ORF">JOF34_000882</name>
</gene>
<feature type="transmembrane region" description="Helical" evidence="8">
    <location>
        <begin position="339"/>
        <end position="358"/>
    </location>
</feature>
<reference evidence="9 10" key="1">
    <citation type="submission" date="2021-03" db="EMBL/GenBank/DDBJ databases">
        <title>Sequencing the genomes of 1000 actinobacteria strains.</title>
        <authorList>
            <person name="Klenk H.-P."/>
        </authorList>
    </citation>
    <scope>NUCLEOTIDE SEQUENCE [LARGE SCALE GENOMIC DNA]</scope>
    <source>
        <strain evidence="9 10">DSM 24221</strain>
    </source>
</reference>
<evidence type="ECO:0000313" key="9">
    <source>
        <dbReference type="EMBL" id="MBP2436296.1"/>
    </source>
</evidence>
<keyword evidence="10" id="KW-1185">Reference proteome</keyword>
<keyword evidence="3" id="KW-0808">Transferase</keyword>
<evidence type="ECO:0000256" key="5">
    <source>
        <dbReference type="ARBA" id="ARBA00022989"/>
    </source>
</evidence>